<gene>
    <name evidence="8" type="primary">LOC106470937</name>
</gene>
<accession>A0ABM1BR02</accession>
<dbReference type="Pfam" id="PF01094">
    <property type="entry name" value="ANF_receptor"/>
    <property type="match status" value="1"/>
</dbReference>
<dbReference type="SUPFAM" id="SSF53822">
    <property type="entry name" value="Periplasmic binding protein-like I"/>
    <property type="match status" value="1"/>
</dbReference>
<keyword evidence="4" id="KW-0472">Membrane</keyword>
<name>A0ABM1BR02_LIMPO</name>
<evidence type="ECO:0000313" key="7">
    <source>
        <dbReference type="Proteomes" id="UP000694941"/>
    </source>
</evidence>
<sequence length="240" mass="27096">MRKAATFILFSILLVPARLSPENSLVPARPSAENSIFTMGYLTGSKRRPGNKDYPRYGLTISGAISLAVDEINKDHPLRDNHTLDFLVAETYGEETESIFQTAKLWTQNVSVYIGPQETCVHEARIAASFNLPMISYFCAHHETSNKLLFPTFARTRPPDTQISKSVASLLLNFNWKKVAFLYSTTPDRGFREVASTILKTIKDVGVEIQYEGTWPDTYHYGYGVNPFDKLVDESYKIAR</sequence>
<evidence type="ECO:0000256" key="4">
    <source>
        <dbReference type="ARBA" id="ARBA00023136"/>
    </source>
</evidence>
<dbReference type="InterPro" id="IPR052612">
    <property type="entry name" value="ANP_Clearance_Receptor"/>
</dbReference>
<organism evidence="7 8">
    <name type="scientific">Limulus polyphemus</name>
    <name type="common">Atlantic horseshoe crab</name>
    <dbReference type="NCBI Taxonomy" id="6850"/>
    <lineage>
        <taxon>Eukaryota</taxon>
        <taxon>Metazoa</taxon>
        <taxon>Ecdysozoa</taxon>
        <taxon>Arthropoda</taxon>
        <taxon>Chelicerata</taxon>
        <taxon>Merostomata</taxon>
        <taxon>Xiphosura</taxon>
        <taxon>Limulidae</taxon>
        <taxon>Limulus</taxon>
    </lineage>
</organism>
<evidence type="ECO:0000259" key="6">
    <source>
        <dbReference type="Pfam" id="PF01094"/>
    </source>
</evidence>
<comment type="subcellular location">
    <subcellularLocation>
        <location evidence="1">Membrane</location>
    </subcellularLocation>
</comment>
<dbReference type="Proteomes" id="UP000694941">
    <property type="component" value="Unplaced"/>
</dbReference>
<feature type="non-terminal residue" evidence="8">
    <location>
        <position position="240"/>
    </location>
</feature>
<dbReference type="PANTHER" id="PTHR44755:SF8">
    <property type="entry name" value="RECEPTOR LIGAND BINDING REGION DOMAIN-CONTAINING PROTEIN"/>
    <property type="match status" value="1"/>
</dbReference>
<dbReference type="RefSeq" id="XP_013786969.2">
    <property type="nucleotide sequence ID" value="XM_013931515.2"/>
</dbReference>
<protein>
    <submittedName>
        <fullName evidence="8">Receptor-type guanylate cyclase Gyc76C-like</fullName>
    </submittedName>
</protein>
<keyword evidence="5" id="KW-0732">Signal</keyword>
<dbReference type="PANTHER" id="PTHR44755">
    <property type="entry name" value="NATRIURETIC PEPTIDE RECEPTOR 3-RELATED"/>
    <property type="match status" value="1"/>
</dbReference>
<keyword evidence="2" id="KW-0812">Transmembrane</keyword>
<dbReference type="Gene3D" id="3.40.50.2300">
    <property type="match status" value="1"/>
</dbReference>
<dbReference type="InterPro" id="IPR001828">
    <property type="entry name" value="ANF_lig-bd_rcpt"/>
</dbReference>
<feature type="chain" id="PRO_5046021870" evidence="5">
    <location>
        <begin position="20"/>
        <end position="240"/>
    </location>
</feature>
<evidence type="ECO:0000256" key="2">
    <source>
        <dbReference type="ARBA" id="ARBA00022692"/>
    </source>
</evidence>
<keyword evidence="3" id="KW-1133">Transmembrane helix</keyword>
<reference evidence="8" key="1">
    <citation type="submission" date="2025-08" db="UniProtKB">
        <authorList>
            <consortium name="RefSeq"/>
        </authorList>
    </citation>
    <scope>IDENTIFICATION</scope>
    <source>
        <tissue evidence="8">Muscle</tissue>
    </source>
</reference>
<keyword evidence="7" id="KW-1185">Reference proteome</keyword>
<evidence type="ECO:0000256" key="1">
    <source>
        <dbReference type="ARBA" id="ARBA00004370"/>
    </source>
</evidence>
<evidence type="ECO:0000256" key="5">
    <source>
        <dbReference type="SAM" id="SignalP"/>
    </source>
</evidence>
<evidence type="ECO:0000256" key="3">
    <source>
        <dbReference type="ARBA" id="ARBA00022989"/>
    </source>
</evidence>
<dbReference type="GeneID" id="106470937"/>
<dbReference type="InterPro" id="IPR028082">
    <property type="entry name" value="Peripla_BP_I"/>
</dbReference>
<proteinExistence type="predicted"/>
<feature type="signal peptide" evidence="5">
    <location>
        <begin position="1"/>
        <end position="19"/>
    </location>
</feature>
<feature type="domain" description="Receptor ligand binding region" evidence="6">
    <location>
        <begin position="63"/>
        <end position="216"/>
    </location>
</feature>
<evidence type="ECO:0000313" key="8">
    <source>
        <dbReference type="RefSeq" id="XP_013786969.2"/>
    </source>
</evidence>